<dbReference type="Pfam" id="PF10983">
    <property type="entry name" value="DUF2793"/>
    <property type="match status" value="1"/>
</dbReference>
<evidence type="ECO:0000313" key="1">
    <source>
        <dbReference type="EMBL" id="SLN68860.1"/>
    </source>
</evidence>
<dbReference type="Proteomes" id="UP000193900">
    <property type="component" value="Unassembled WGS sequence"/>
</dbReference>
<dbReference type="AlphaFoldDB" id="A0A1Y5TPH5"/>
<dbReference type="InterPro" id="IPR021251">
    <property type="entry name" value="DUF2793"/>
</dbReference>
<dbReference type="RefSeq" id="WP_143535603.1">
    <property type="nucleotide sequence ID" value="NZ_FWFZ01000021.1"/>
</dbReference>
<evidence type="ECO:0000313" key="2">
    <source>
        <dbReference type="Proteomes" id="UP000193900"/>
    </source>
</evidence>
<protein>
    <recommendedName>
        <fullName evidence="3">DUF2793 domain-containing protein</fullName>
    </recommendedName>
</protein>
<proteinExistence type="predicted"/>
<sequence length="344" mass="34870">MSDTSDRLALPYLQPAQAQKHVTHNAALARLDAIVQLAVAGIGTVTPPAAPLPGEAHVVGVGAGGDWAGQDGSVAAWDGAGWDFIPPRTGWRAWDAAAQELRIWTGTAWVLPKASLADPAMLGINTGADATNRLAVAAEATLLTHAGAGHQVKVNKAAPADTASLLFQSNWSGRAEMGLAGDDSFAVKVSADGTAWSTALRIDGATGAVGIGPLAGTDATLSVAADGLSPTIQVRNVGGIGGAGFRMIDDSSGGDWKVKTTNNGSFKIRDETGGIDHVLFNGVTRCSEFAGAVQPAGFSVAALPDPAALGAGAMIFVTDETGGPVPAFSDGTDWRRTTDRAVVS</sequence>
<dbReference type="OrthoDB" id="564699at2"/>
<organism evidence="1 2">
    <name type="scientific">Roseisalinus antarcticus</name>
    <dbReference type="NCBI Taxonomy" id="254357"/>
    <lineage>
        <taxon>Bacteria</taxon>
        <taxon>Pseudomonadati</taxon>
        <taxon>Pseudomonadota</taxon>
        <taxon>Alphaproteobacteria</taxon>
        <taxon>Rhodobacterales</taxon>
        <taxon>Roseobacteraceae</taxon>
        <taxon>Roseisalinus</taxon>
    </lineage>
</organism>
<accession>A0A1Y5TPH5</accession>
<keyword evidence="2" id="KW-1185">Reference proteome</keyword>
<evidence type="ECO:0008006" key="3">
    <source>
        <dbReference type="Google" id="ProtNLM"/>
    </source>
</evidence>
<gene>
    <name evidence="1" type="ORF">ROA7023_03335</name>
</gene>
<reference evidence="1 2" key="1">
    <citation type="submission" date="2017-03" db="EMBL/GenBank/DDBJ databases">
        <authorList>
            <person name="Afonso C.L."/>
            <person name="Miller P.J."/>
            <person name="Scott M.A."/>
            <person name="Spackman E."/>
            <person name="Goraichik I."/>
            <person name="Dimitrov K.M."/>
            <person name="Suarez D.L."/>
            <person name="Swayne D.E."/>
        </authorList>
    </citation>
    <scope>NUCLEOTIDE SEQUENCE [LARGE SCALE GENOMIC DNA]</scope>
    <source>
        <strain evidence="1 2">CECT 7023</strain>
    </source>
</reference>
<name>A0A1Y5TPH5_9RHOB</name>
<dbReference type="EMBL" id="FWFZ01000021">
    <property type="protein sequence ID" value="SLN68860.1"/>
    <property type="molecule type" value="Genomic_DNA"/>
</dbReference>